<proteinExistence type="predicted"/>
<evidence type="ECO:0000313" key="1">
    <source>
        <dbReference type="EMBL" id="KAJ1361958.1"/>
    </source>
</evidence>
<protein>
    <submittedName>
        <fullName evidence="1">Uncharacterized protein</fullName>
    </submittedName>
</protein>
<evidence type="ECO:0000313" key="2">
    <source>
        <dbReference type="Proteomes" id="UP001196413"/>
    </source>
</evidence>
<dbReference type="AlphaFoldDB" id="A0AAD5MSN3"/>
<reference evidence="1" key="1">
    <citation type="submission" date="2021-06" db="EMBL/GenBank/DDBJ databases">
        <title>Parelaphostrongylus tenuis whole genome reference sequence.</title>
        <authorList>
            <person name="Garwood T.J."/>
            <person name="Larsen P.A."/>
            <person name="Fountain-Jones N.M."/>
            <person name="Garbe J.R."/>
            <person name="Macchietto M.G."/>
            <person name="Kania S.A."/>
            <person name="Gerhold R.W."/>
            <person name="Richards J.E."/>
            <person name="Wolf T.M."/>
        </authorList>
    </citation>
    <scope>NUCLEOTIDE SEQUENCE</scope>
    <source>
        <strain evidence="1">MNPRO001-30</strain>
        <tissue evidence="1">Meninges</tissue>
    </source>
</reference>
<sequence length="92" mass="10016">MSWRPPPKANNNECEIGNITKYNSYYVNLTASGCGCDAGGAIRSGGTQAIGRRLRQSSAFNWPVRPFAYLSSSCLKRMNKKSFAASAKSSFL</sequence>
<dbReference type="Proteomes" id="UP001196413">
    <property type="component" value="Unassembled WGS sequence"/>
</dbReference>
<comment type="caution">
    <text evidence="1">The sequence shown here is derived from an EMBL/GenBank/DDBJ whole genome shotgun (WGS) entry which is preliminary data.</text>
</comment>
<gene>
    <name evidence="1" type="ORF">KIN20_021351</name>
</gene>
<dbReference type="EMBL" id="JAHQIW010004323">
    <property type="protein sequence ID" value="KAJ1361958.1"/>
    <property type="molecule type" value="Genomic_DNA"/>
</dbReference>
<dbReference type="PROSITE" id="PS51257">
    <property type="entry name" value="PROKAR_LIPOPROTEIN"/>
    <property type="match status" value="1"/>
</dbReference>
<accession>A0AAD5MSN3</accession>
<organism evidence="1 2">
    <name type="scientific">Parelaphostrongylus tenuis</name>
    <name type="common">Meningeal worm</name>
    <dbReference type="NCBI Taxonomy" id="148309"/>
    <lineage>
        <taxon>Eukaryota</taxon>
        <taxon>Metazoa</taxon>
        <taxon>Ecdysozoa</taxon>
        <taxon>Nematoda</taxon>
        <taxon>Chromadorea</taxon>
        <taxon>Rhabditida</taxon>
        <taxon>Rhabditina</taxon>
        <taxon>Rhabditomorpha</taxon>
        <taxon>Strongyloidea</taxon>
        <taxon>Metastrongylidae</taxon>
        <taxon>Parelaphostrongylus</taxon>
    </lineage>
</organism>
<name>A0AAD5MSN3_PARTN</name>
<keyword evidence="2" id="KW-1185">Reference proteome</keyword>